<dbReference type="EMBL" id="AZAC01000016">
    <property type="protein sequence ID" value="KIX13439.1"/>
    <property type="molecule type" value="Genomic_DNA"/>
</dbReference>
<name>A0A0D2J5P4_9BACT</name>
<accession>A0A0D2J5P4</accession>
<dbReference type="OrthoDB" id="9812094at2"/>
<feature type="transmembrane region" description="Helical" evidence="6">
    <location>
        <begin position="294"/>
        <end position="318"/>
    </location>
</feature>
<evidence type="ECO:0000313" key="7">
    <source>
        <dbReference type="EMBL" id="KIX13439.1"/>
    </source>
</evidence>
<reference evidence="7 8" key="1">
    <citation type="submission" date="2013-11" db="EMBL/GenBank/DDBJ databases">
        <title>Metagenomic analysis of a methanogenic consortium involved in long chain n-alkane degradation.</title>
        <authorList>
            <person name="Davidova I.A."/>
            <person name="Callaghan A.V."/>
            <person name="Wawrik B."/>
            <person name="Pruitt S."/>
            <person name="Marks C."/>
            <person name="Duncan K.E."/>
            <person name="Suflita J.M."/>
        </authorList>
    </citation>
    <scope>NUCLEOTIDE SEQUENCE [LARGE SCALE GENOMIC DNA]</scope>
    <source>
        <strain evidence="7 8">SPR</strain>
    </source>
</reference>
<dbReference type="PANTHER" id="PTHR39087:SF2">
    <property type="entry name" value="UPF0104 MEMBRANE PROTEIN MJ1595"/>
    <property type="match status" value="1"/>
</dbReference>
<dbReference type="InterPro" id="IPR022791">
    <property type="entry name" value="L-PG_synthase/AglD"/>
</dbReference>
<sequence>MSLSTGRKRIFKILLAFCVSGLLCWLVLRKYPLAQLGESFSGIRWGWVLGAISFRALMAWSQGVRWKCLFPLYPFGLAVEAALVSEAANLLIPARAGEVVRAWFLKRMGAGNMVRNFTSAVVERLLDAATLFIFALVGLAALGLDFKSSLGNWPILIAFAGAAVFAAGYITLKTSLADRLKAWVRGRESHLLNLMAAWAGDALGQLRMIHIATLLWSLAASMAILLGAAGLLWCSLKAAGVGITYIQSLMIYPLVGLSLSVPVSVGYVGVFHGSLVVCLMLLGFDSRDVIGPVVVAHLIMFAPVLIFTSSFALLHLLFKQRL</sequence>
<dbReference type="RefSeq" id="WP_044349473.1">
    <property type="nucleotide sequence ID" value="NZ_AZAC01000016.1"/>
</dbReference>
<dbReference type="GO" id="GO:0005886">
    <property type="term" value="C:plasma membrane"/>
    <property type="evidence" value="ECO:0007669"/>
    <property type="project" value="UniProtKB-SubCell"/>
</dbReference>
<feature type="transmembrane region" description="Helical" evidence="6">
    <location>
        <begin position="150"/>
        <end position="170"/>
    </location>
</feature>
<dbReference type="Pfam" id="PF03706">
    <property type="entry name" value="LPG_synthase_TM"/>
    <property type="match status" value="1"/>
</dbReference>
<dbReference type="STRING" id="1429043.X474_14510"/>
<keyword evidence="2" id="KW-1003">Cell membrane</keyword>
<proteinExistence type="predicted"/>
<dbReference type="PANTHER" id="PTHR39087">
    <property type="entry name" value="UPF0104 MEMBRANE PROTEIN MJ1595"/>
    <property type="match status" value="1"/>
</dbReference>
<gene>
    <name evidence="7" type="ORF">X474_14510</name>
</gene>
<dbReference type="Proteomes" id="UP000032233">
    <property type="component" value="Unassembled WGS sequence"/>
</dbReference>
<keyword evidence="8" id="KW-1185">Reference proteome</keyword>
<organism evidence="7 8">
    <name type="scientific">Dethiosulfatarculus sandiegensis</name>
    <dbReference type="NCBI Taxonomy" id="1429043"/>
    <lineage>
        <taxon>Bacteria</taxon>
        <taxon>Pseudomonadati</taxon>
        <taxon>Thermodesulfobacteriota</taxon>
        <taxon>Desulfarculia</taxon>
        <taxon>Desulfarculales</taxon>
        <taxon>Desulfarculaceae</taxon>
        <taxon>Dethiosulfatarculus</taxon>
    </lineage>
</organism>
<feature type="transmembrane region" description="Helical" evidence="6">
    <location>
        <begin position="125"/>
        <end position="144"/>
    </location>
</feature>
<evidence type="ECO:0000256" key="2">
    <source>
        <dbReference type="ARBA" id="ARBA00022475"/>
    </source>
</evidence>
<protein>
    <recommendedName>
        <fullName evidence="9">Lysylphosphatidylglycerol synthetase</fullName>
    </recommendedName>
</protein>
<evidence type="ECO:0000256" key="4">
    <source>
        <dbReference type="ARBA" id="ARBA00022989"/>
    </source>
</evidence>
<feature type="transmembrane region" description="Helical" evidence="6">
    <location>
        <begin position="214"/>
        <end position="234"/>
    </location>
</feature>
<comment type="subcellular location">
    <subcellularLocation>
        <location evidence="1">Cell membrane</location>
        <topology evidence="1">Multi-pass membrane protein</topology>
    </subcellularLocation>
</comment>
<comment type="caution">
    <text evidence="7">The sequence shown here is derived from an EMBL/GenBank/DDBJ whole genome shotgun (WGS) entry which is preliminary data.</text>
</comment>
<feature type="transmembrane region" description="Helical" evidence="6">
    <location>
        <begin position="254"/>
        <end position="282"/>
    </location>
</feature>
<evidence type="ECO:0000313" key="8">
    <source>
        <dbReference type="Proteomes" id="UP000032233"/>
    </source>
</evidence>
<evidence type="ECO:0000256" key="1">
    <source>
        <dbReference type="ARBA" id="ARBA00004651"/>
    </source>
</evidence>
<evidence type="ECO:0000256" key="3">
    <source>
        <dbReference type="ARBA" id="ARBA00022692"/>
    </source>
</evidence>
<evidence type="ECO:0000256" key="5">
    <source>
        <dbReference type="ARBA" id="ARBA00023136"/>
    </source>
</evidence>
<keyword evidence="3 6" id="KW-0812">Transmembrane</keyword>
<dbReference type="AlphaFoldDB" id="A0A0D2J5P4"/>
<dbReference type="InParanoid" id="A0A0D2J5P4"/>
<keyword evidence="4 6" id="KW-1133">Transmembrane helix</keyword>
<evidence type="ECO:0000256" key="6">
    <source>
        <dbReference type="SAM" id="Phobius"/>
    </source>
</evidence>
<keyword evidence="5 6" id="KW-0472">Membrane</keyword>
<evidence type="ECO:0008006" key="9">
    <source>
        <dbReference type="Google" id="ProtNLM"/>
    </source>
</evidence>